<keyword evidence="4" id="KW-0456">Lyase</keyword>
<evidence type="ECO:0000256" key="3">
    <source>
        <dbReference type="ARBA" id="ARBA00022898"/>
    </source>
</evidence>
<organism evidence="7 8">
    <name type="scientific">Aduncisulcus paluster</name>
    <dbReference type="NCBI Taxonomy" id="2918883"/>
    <lineage>
        <taxon>Eukaryota</taxon>
        <taxon>Metamonada</taxon>
        <taxon>Carpediemonas-like organisms</taxon>
        <taxon>Aduncisulcus</taxon>
    </lineage>
</organism>
<evidence type="ECO:0000259" key="6">
    <source>
        <dbReference type="Pfam" id="PF00155"/>
    </source>
</evidence>
<dbReference type="InterPro" id="IPR015422">
    <property type="entry name" value="PyrdxlP-dep_Trfase_small"/>
</dbReference>
<dbReference type="InterPro" id="IPR051798">
    <property type="entry name" value="Class-II_PLP-Dep_Aminotrans"/>
</dbReference>
<dbReference type="Gene3D" id="3.90.1150.10">
    <property type="entry name" value="Aspartate Aminotransferase, domain 1"/>
    <property type="match status" value="1"/>
</dbReference>
<comment type="caution">
    <text evidence="7">The sequence shown here is derived from an EMBL/GenBank/DDBJ whole genome shotgun (WGS) entry which is preliminary data.</text>
</comment>
<comment type="similarity">
    <text evidence="5">Belongs to the class-II pyridoxal-phosphate-dependent aminotransferase family. MalY/PatB cystathionine beta-lyase subfamily.</text>
</comment>
<dbReference type="PANTHER" id="PTHR43525">
    <property type="entry name" value="PROTEIN MALY"/>
    <property type="match status" value="1"/>
</dbReference>
<keyword evidence="3" id="KW-0663">Pyridoxal phosphate</keyword>
<evidence type="ECO:0000256" key="4">
    <source>
        <dbReference type="ARBA" id="ARBA00023239"/>
    </source>
</evidence>
<protein>
    <recommendedName>
        <fullName evidence="2">cysteine-S-conjugate beta-lyase</fullName>
        <ecNumber evidence="2">4.4.1.13</ecNumber>
    </recommendedName>
</protein>
<dbReference type="Pfam" id="PF00155">
    <property type="entry name" value="Aminotran_1_2"/>
    <property type="match status" value="1"/>
</dbReference>
<evidence type="ECO:0000256" key="5">
    <source>
        <dbReference type="ARBA" id="ARBA00037974"/>
    </source>
</evidence>
<dbReference type="CDD" id="cd00609">
    <property type="entry name" value="AAT_like"/>
    <property type="match status" value="1"/>
</dbReference>
<dbReference type="EMBL" id="BQXS01003875">
    <property type="protein sequence ID" value="GKT35676.1"/>
    <property type="molecule type" value="Genomic_DNA"/>
</dbReference>
<evidence type="ECO:0000313" key="7">
    <source>
        <dbReference type="EMBL" id="GKT35676.1"/>
    </source>
</evidence>
<dbReference type="GO" id="GO:0008483">
    <property type="term" value="F:transaminase activity"/>
    <property type="evidence" value="ECO:0007669"/>
    <property type="project" value="UniProtKB-KW"/>
</dbReference>
<evidence type="ECO:0000256" key="2">
    <source>
        <dbReference type="ARBA" id="ARBA00012224"/>
    </source>
</evidence>
<accession>A0ABQ5KUI8</accession>
<keyword evidence="7" id="KW-0808">Transferase</keyword>
<keyword evidence="7" id="KW-0032">Aminotransferase</keyword>
<gene>
    <name evidence="7" type="ORF">ADUPG1_003031</name>
</gene>
<keyword evidence="8" id="KW-1185">Reference proteome</keyword>
<dbReference type="SUPFAM" id="SSF53383">
    <property type="entry name" value="PLP-dependent transferases"/>
    <property type="match status" value="1"/>
</dbReference>
<dbReference type="Gene3D" id="3.40.640.10">
    <property type="entry name" value="Type I PLP-dependent aspartate aminotransferase-like (Major domain)"/>
    <property type="match status" value="1"/>
</dbReference>
<evidence type="ECO:0000256" key="1">
    <source>
        <dbReference type="ARBA" id="ARBA00001933"/>
    </source>
</evidence>
<evidence type="ECO:0000313" key="8">
    <source>
        <dbReference type="Proteomes" id="UP001057375"/>
    </source>
</evidence>
<dbReference type="Proteomes" id="UP001057375">
    <property type="component" value="Unassembled WGS sequence"/>
</dbReference>
<dbReference type="InterPro" id="IPR015424">
    <property type="entry name" value="PyrdxlP-dep_Trfase"/>
</dbReference>
<feature type="non-terminal residue" evidence="7">
    <location>
        <position position="148"/>
    </location>
</feature>
<reference evidence="7" key="1">
    <citation type="submission" date="2022-03" db="EMBL/GenBank/DDBJ databases">
        <title>Draft genome sequence of Aduncisulcus paluster, a free-living microaerophilic Fornicata.</title>
        <authorList>
            <person name="Yuyama I."/>
            <person name="Kume K."/>
            <person name="Tamura T."/>
            <person name="Inagaki Y."/>
            <person name="Hashimoto T."/>
        </authorList>
    </citation>
    <scope>NUCLEOTIDE SEQUENCE</scope>
    <source>
        <strain evidence="7">NY0171</strain>
    </source>
</reference>
<name>A0ABQ5KUI8_9EUKA</name>
<sequence length="148" mass="16845">MLVPRREEYEKVEALFTILDLKRNNCFSQVAVEAAYSDGEAWLESMIDYVKGNMDYVRKYCQEHIPQLIPNEPEGTYLIWMDCRELGLNDEDLANFMINEAKIALNPGTAFGEEGSGYVRLNLACPRSAVIEAMQSLKEAVQTIITKE</sequence>
<dbReference type="PANTHER" id="PTHR43525:SF1">
    <property type="entry name" value="PROTEIN MALY"/>
    <property type="match status" value="1"/>
</dbReference>
<proteinExistence type="inferred from homology"/>
<dbReference type="InterPro" id="IPR004839">
    <property type="entry name" value="Aminotransferase_I/II_large"/>
</dbReference>
<dbReference type="InterPro" id="IPR015421">
    <property type="entry name" value="PyrdxlP-dep_Trfase_major"/>
</dbReference>
<comment type="cofactor">
    <cofactor evidence="1">
        <name>pyridoxal 5'-phosphate</name>
        <dbReference type="ChEBI" id="CHEBI:597326"/>
    </cofactor>
</comment>
<feature type="domain" description="Aminotransferase class I/classII large" evidence="6">
    <location>
        <begin position="28"/>
        <end position="133"/>
    </location>
</feature>
<dbReference type="EC" id="4.4.1.13" evidence="2"/>